<gene>
    <name evidence="2" type="ORF">CA13_27270</name>
</gene>
<evidence type="ECO:0000256" key="1">
    <source>
        <dbReference type="SAM" id="Phobius"/>
    </source>
</evidence>
<protein>
    <submittedName>
        <fullName evidence="2">Uncharacterized protein</fullName>
    </submittedName>
</protein>
<dbReference type="Proteomes" id="UP000315010">
    <property type="component" value="Unassembled WGS sequence"/>
</dbReference>
<evidence type="ECO:0000313" key="3">
    <source>
        <dbReference type="Proteomes" id="UP000315010"/>
    </source>
</evidence>
<keyword evidence="3" id="KW-1185">Reference proteome</keyword>
<proteinExistence type="predicted"/>
<dbReference type="InterPro" id="IPR046035">
    <property type="entry name" value="DUF5993"/>
</dbReference>
<evidence type="ECO:0000313" key="2">
    <source>
        <dbReference type="EMBL" id="TWT81276.1"/>
    </source>
</evidence>
<keyword evidence="1" id="KW-0472">Membrane</keyword>
<reference evidence="2 3" key="1">
    <citation type="submission" date="2019-02" db="EMBL/GenBank/DDBJ databases">
        <title>Deep-cultivation of Planctomycetes and their phenomic and genomic characterization uncovers novel biology.</title>
        <authorList>
            <person name="Wiegand S."/>
            <person name="Jogler M."/>
            <person name="Boedeker C."/>
            <person name="Pinto D."/>
            <person name="Vollmers J."/>
            <person name="Rivas-Marin E."/>
            <person name="Kohn T."/>
            <person name="Peeters S.H."/>
            <person name="Heuer A."/>
            <person name="Rast P."/>
            <person name="Oberbeckmann S."/>
            <person name="Bunk B."/>
            <person name="Jeske O."/>
            <person name="Meyerdierks A."/>
            <person name="Storesund J.E."/>
            <person name="Kallscheuer N."/>
            <person name="Luecker S."/>
            <person name="Lage O.M."/>
            <person name="Pohl T."/>
            <person name="Merkel B.J."/>
            <person name="Hornburger P."/>
            <person name="Mueller R.-W."/>
            <person name="Bruemmer F."/>
            <person name="Labrenz M."/>
            <person name="Spormann A.M."/>
            <person name="Op Den Camp H."/>
            <person name="Overmann J."/>
            <person name="Amann R."/>
            <person name="Jetten M.S.M."/>
            <person name="Mascher T."/>
            <person name="Medema M.H."/>
            <person name="Devos D.P."/>
            <person name="Kaster A.-K."/>
            <person name="Ovreas L."/>
            <person name="Rohde M."/>
            <person name="Galperin M.Y."/>
            <person name="Jogler C."/>
        </authorList>
    </citation>
    <scope>NUCLEOTIDE SEQUENCE [LARGE SCALE GENOMIC DNA]</scope>
    <source>
        <strain evidence="2 3">CA13</strain>
    </source>
</reference>
<dbReference type="EMBL" id="SJPJ01000001">
    <property type="protein sequence ID" value="TWT81276.1"/>
    <property type="molecule type" value="Genomic_DNA"/>
</dbReference>
<sequence>MALVFLLYTAAFWFIHTRRKFAAFITLGAATGASIGVFLYHADSSLGLNF</sequence>
<keyword evidence="1" id="KW-1133">Transmembrane helix</keyword>
<keyword evidence="1" id="KW-0812">Transmembrane</keyword>
<dbReference type="AlphaFoldDB" id="A0A5C5Z2M4"/>
<dbReference type="RefSeq" id="WP_419194248.1">
    <property type="nucleotide sequence ID" value="NZ_SJPJ01000001.1"/>
</dbReference>
<comment type="caution">
    <text evidence="2">The sequence shown here is derived from an EMBL/GenBank/DDBJ whole genome shotgun (WGS) entry which is preliminary data.</text>
</comment>
<name>A0A5C5Z2M4_9BACT</name>
<organism evidence="2 3">
    <name type="scientific">Novipirellula herctigrandis</name>
    <dbReference type="NCBI Taxonomy" id="2527986"/>
    <lineage>
        <taxon>Bacteria</taxon>
        <taxon>Pseudomonadati</taxon>
        <taxon>Planctomycetota</taxon>
        <taxon>Planctomycetia</taxon>
        <taxon>Pirellulales</taxon>
        <taxon>Pirellulaceae</taxon>
        <taxon>Novipirellula</taxon>
    </lineage>
</organism>
<accession>A0A5C5Z2M4</accession>
<feature type="transmembrane region" description="Helical" evidence="1">
    <location>
        <begin position="21"/>
        <end position="42"/>
    </location>
</feature>
<dbReference type="Pfam" id="PF19455">
    <property type="entry name" value="DUF5993"/>
    <property type="match status" value="1"/>
</dbReference>